<protein>
    <submittedName>
        <fullName evidence="2">Metal-dependent phosphohydrolase</fullName>
    </submittedName>
</protein>
<name>T0ZBP8_9ZZZZ</name>
<dbReference type="PANTHER" id="PTHR11373">
    <property type="entry name" value="DEOXYNUCLEOSIDE TRIPHOSPHATE TRIPHOSPHOHYDROLASE"/>
    <property type="match status" value="1"/>
</dbReference>
<dbReference type="SUPFAM" id="SSF109604">
    <property type="entry name" value="HD-domain/PDEase-like"/>
    <property type="match status" value="1"/>
</dbReference>
<dbReference type="PANTHER" id="PTHR11373:SF4">
    <property type="entry name" value="DEOXYNUCLEOSIDE TRIPHOSPHATE TRIPHOSPHOHYDROLASE SAMHD1"/>
    <property type="match status" value="1"/>
</dbReference>
<accession>T0ZBP8</accession>
<keyword evidence="2" id="KW-0378">Hydrolase</keyword>
<dbReference type="AlphaFoldDB" id="T0ZBP8"/>
<reference evidence="2" key="2">
    <citation type="journal article" date="2014" name="ISME J.">
        <title>Microbial stratification in low pH oxic and suboxic macroscopic growths along an acid mine drainage.</title>
        <authorList>
            <person name="Mendez-Garcia C."/>
            <person name="Mesa V."/>
            <person name="Sprenger R.R."/>
            <person name="Richter M."/>
            <person name="Diez M.S."/>
            <person name="Solano J."/>
            <person name="Bargiela R."/>
            <person name="Golyshina O.V."/>
            <person name="Manteca A."/>
            <person name="Ramos J.L."/>
            <person name="Gallego J.R."/>
            <person name="Llorente I."/>
            <person name="Martins Dos Santos V.A."/>
            <person name="Jensen O.N."/>
            <person name="Pelaez A.I."/>
            <person name="Sanchez J."/>
            <person name="Ferrer M."/>
        </authorList>
    </citation>
    <scope>NUCLEOTIDE SEQUENCE</scope>
</reference>
<dbReference type="InterPro" id="IPR050135">
    <property type="entry name" value="dGTPase-like"/>
</dbReference>
<dbReference type="Pfam" id="PF01966">
    <property type="entry name" value="HD"/>
    <property type="match status" value="1"/>
</dbReference>
<dbReference type="InterPro" id="IPR006674">
    <property type="entry name" value="HD_domain"/>
</dbReference>
<comment type="caution">
    <text evidence="2">The sequence shown here is derived from an EMBL/GenBank/DDBJ whole genome shotgun (WGS) entry which is preliminary data.</text>
</comment>
<gene>
    <name evidence="2" type="ORF">B2A_10312</name>
</gene>
<feature type="domain" description="HD" evidence="1">
    <location>
        <begin position="60"/>
        <end position="171"/>
    </location>
</feature>
<proteinExistence type="predicted"/>
<sequence length="171" mass="18318">MAPSTRAAAARKSIFDPVHGTVVLDGPSLALVNTPEFQRLWGIRQTGFAHLVFPGANHTRLEHSLGTYWVAGQMADQLGLDGDAPSLLRAGALLHDLGHGPFSHTFDASMQEVLGHGHERLSRARILGDDPGTAGEVPRILERTGLRPREVADLVDPIGGSGRTPWWGGLL</sequence>
<feature type="non-terminal residue" evidence="2">
    <location>
        <position position="171"/>
    </location>
</feature>
<dbReference type="EMBL" id="AUZZ01007434">
    <property type="protein sequence ID" value="EQD42493.1"/>
    <property type="molecule type" value="Genomic_DNA"/>
</dbReference>
<reference evidence="2" key="1">
    <citation type="submission" date="2013-08" db="EMBL/GenBank/DDBJ databases">
        <authorList>
            <person name="Mendez C."/>
            <person name="Richter M."/>
            <person name="Ferrer M."/>
            <person name="Sanchez J."/>
        </authorList>
    </citation>
    <scope>NUCLEOTIDE SEQUENCE</scope>
</reference>
<evidence type="ECO:0000259" key="1">
    <source>
        <dbReference type="PROSITE" id="PS51831"/>
    </source>
</evidence>
<dbReference type="SMART" id="SM00471">
    <property type="entry name" value="HDc"/>
    <property type="match status" value="1"/>
</dbReference>
<dbReference type="GO" id="GO:0008832">
    <property type="term" value="F:dGTPase activity"/>
    <property type="evidence" value="ECO:0007669"/>
    <property type="project" value="TreeGrafter"/>
</dbReference>
<dbReference type="InterPro" id="IPR003607">
    <property type="entry name" value="HD/PDEase_dom"/>
</dbReference>
<dbReference type="Gene3D" id="1.10.3210.10">
    <property type="entry name" value="Hypothetical protein af1432"/>
    <property type="match status" value="1"/>
</dbReference>
<dbReference type="PROSITE" id="PS51831">
    <property type="entry name" value="HD"/>
    <property type="match status" value="1"/>
</dbReference>
<dbReference type="GO" id="GO:0006203">
    <property type="term" value="P:dGTP catabolic process"/>
    <property type="evidence" value="ECO:0007669"/>
    <property type="project" value="TreeGrafter"/>
</dbReference>
<evidence type="ECO:0000313" key="2">
    <source>
        <dbReference type="EMBL" id="EQD42493.1"/>
    </source>
</evidence>
<dbReference type="CDD" id="cd00077">
    <property type="entry name" value="HDc"/>
    <property type="match status" value="1"/>
</dbReference>
<organism evidence="2">
    <name type="scientific">mine drainage metagenome</name>
    <dbReference type="NCBI Taxonomy" id="410659"/>
    <lineage>
        <taxon>unclassified sequences</taxon>
        <taxon>metagenomes</taxon>
        <taxon>ecological metagenomes</taxon>
    </lineage>
</organism>